<reference evidence="3" key="1">
    <citation type="submission" date="2021-06" db="EMBL/GenBank/DDBJ databases">
        <authorList>
            <person name="Hodson N. C."/>
            <person name="Mongue J. A."/>
            <person name="Jaron S. K."/>
        </authorList>
    </citation>
    <scope>NUCLEOTIDE SEQUENCE</scope>
</reference>
<evidence type="ECO:0000256" key="2">
    <source>
        <dbReference type="SAM" id="Phobius"/>
    </source>
</evidence>
<feature type="compositionally biased region" description="Polar residues" evidence="1">
    <location>
        <begin position="201"/>
        <end position="210"/>
    </location>
</feature>
<comment type="caution">
    <text evidence="3">The sequence shown here is derived from an EMBL/GenBank/DDBJ whole genome shotgun (WGS) entry which is preliminary data.</text>
</comment>
<keyword evidence="2" id="KW-1133">Transmembrane helix</keyword>
<organism evidence="3 4">
    <name type="scientific">Allacma fusca</name>
    <dbReference type="NCBI Taxonomy" id="39272"/>
    <lineage>
        <taxon>Eukaryota</taxon>
        <taxon>Metazoa</taxon>
        <taxon>Ecdysozoa</taxon>
        <taxon>Arthropoda</taxon>
        <taxon>Hexapoda</taxon>
        <taxon>Collembola</taxon>
        <taxon>Symphypleona</taxon>
        <taxon>Sminthuridae</taxon>
        <taxon>Allacma</taxon>
    </lineage>
</organism>
<dbReference type="EMBL" id="CAJVCH010305337">
    <property type="protein sequence ID" value="CAG7785847.1"/>
    <property type="molecule type" value="Genomic_DNA"/>
</dbReference>
<proteinExistence type="predicted"/>
<keyword evidence="2" id="KW-0812">Transmembrane</keyword>
<name>A0A8J2P998_9HEXA</name>
<gene>
    <name evidence="3" type="ORF">AFUS01_LOCUS24448</name>
</gene>
<feature type="transmembrane region" description="Helical" evidence="2">
    <location>
        <begin position="67"/>
        <end position="87"/>
    </location>
</feature>
<feature type="transmembrane region" description="Helical" evidence="2">
    <location>
        <begin position="23"/>
        <end position="47"/>
    </location>
</feature>
<evidence type="ECO:0000313" key="4">
    <source>
        <dbReference type="Proteomes" id="UP000708208"/>
    </source>
</evidence>
<accession>A0A8J2P998</accession>
<keyword evidence="4" id="KW-1185">Reference proteome</keyword>
<protein>
    <submittedName>
        <fullName evidence="3">Uncharacterized protein</fullName>
    </submittedName>
</protein>
<evidence type="ECO:0000256" key="1">
    <source>
        <dbReference type="SAM" id="MobiDB-lite"/>
    </source>
</evidence>
<evidence type="ECO:0000313" key="3">
    <source>
        <dbReference type="EMBL" id="CAG7785847.1"/>
    </source>
</evidence>
<feature type="region of interest" description="Disordered" evidence="1">
    <location>
        <begin position="190"/>
        <end position="210"/>
    </location>
</feature>
<dbReference type="Proteomes" id="UP000708208">
    <property type="component" value="Unassembled WGS sequence"/>
</dbReference>
<keyword evidence="2" id="KW-0472">Membrane</keyword>
<dbReference type="AlphaFoldDB" id="A0A8J2P998"/>
<sequence length="210" mass="24059">MTAEVNPVSSTTTIKPSPDWRKYIFFLTGILLAFTGFITVIICSYNRFTWSPHTEDNSSEEEEPSDWWLVLGIIFLFFGIMMLLVCWKSHGSMSVPAASHVEPKMGRIERDSEKSLPVNNKREDNFRINELNSGKTQSQIDSPVVPHYKPRNFNQHGYGNHHAPIATIDEFDYSLRSSMNSLWSQHIHQQINQSSEESEDGSSFQSIIMQ</sequence>